<dbReference type="PANTHER" id="PTHR43788:SF6">
    <property type="entry name" value="DNA HELICASE B"/>
    <property type="match status" value="1"/>
</dbReference>
<dbReference type="CDD" id="cd17933">
    <property type="entry name" value="DEXSc_RecD-like"/>
    <property type="match status" value="1"/>
</dbReference>
<keyword evidence="3 11" id="KW-0227">DNA damage</keyword>
<accession>A0A4D6XNJ7</accession>
<evidence type="ECO:0000256" key="1">
    <source>
        <dbReference type="ARBA" id="ARBA00022722"/>
    </source>
</evidence>
<dbReference type="InterPro" id="IPR049550">
    <property type="entry name" value="RecD_N"/>
</dbReference>
<comment type="similarity">
    <text evidence="11">Belongs to the RecD family.</text>
</comment>
<dbReference type="OrthoDB" id="9803432at2"/>
<dbReference type="Pfam" id="PF13538">
    <property type="entry name" value="UvrD_C_2"/>
    <property type="match status" value="1"/>
</dbReference>
<evidence type="ECO:0000256" key="7">
    <source>
        <dbReference type="ARBA" id="ARBA00022840"/>
    </source>
</evidence>
<evidence type="ECO:0000256" key="9">
    <source>
        <dbReference type="ARBA" id="ARBA00023204"/>
    </source>
</evidence>
<dbReference type="Pfam" id="PF21185">
    <property type="entry name" value="RecD_N"/>
    <property type="match status" value="1"/>
</dbReference>
<keyword evidence="9 11" id="KW-0234">DNA repair</keyword>
<keyword evidence="8 11" id="KW-0238">DNA-binding</keyword>
<dbReference type="NCBIfam" id="TIGR01447">
    <property type="entry name" value="recD"/>
    <property type="match status" value="1"/>
</dbReference>
<dbReference type="Gene3D" id="3.40.50.300">
    <property type="entry name" value="P-loop containing nucleotide triphosphate hydrolases"/>
    <property type="match status" value="3"/>
</dbReference>
<dbReference type="Pfam" id="PF13245">
    <property type="entry name" value="AAA_19"/>
    <property type="match status" value="1"/>
</dbReference>
<dbReference type="EMBL" id="CP113403">
    <property type="protein sequence ID" value="WAI17658.1"/>
    <property type="molecule type" value="Genomic_DNA"/>
</dbReference>
<organism evidence="14 15">
    <name type="scientific">Buchnera aphidicola</name>
    <name type="common">Aphis craccivora</name>
    <dbReference type="NCBI Taxonomy" id="466616"/>
    <lineage>
        <taxon>Bacteria</taxon>
        <taxon>Pseudomonadati</taxon>
        <taxon>Pseudomonadota</taxon>
        <taxon>Gammaproteobacteria</taxon>
        <taxon>Enterobacterales</taxon>
        <taxon>Erwiniaceae</taxon>
        <taxon>Buchnera</taxon>
    </lineage>
</organism>
<evidence type="ECO:0000256" key="10">
    <source>
        <dbReference type="ARBA" id="ARBA00023235"/>
    </source>
</evidence>
<name>A0A4D6XNJ7_9GAMM</name>
<dbReference type="GO" id="GO:0009338">
    <property type="term" value="C:exodeoxyribonuclease V complex"/>
    <property type="evidence" value="ECO:0007669"/>
    <property type="project" value="InterPro"/>
</dbReference>
<evidence type="ECO:0000256" key="8">
    <source>
        <dbReference type="ARBA" id="ARBA00023125"/>
    </source>
</evidence>
<evidence type="ECO:0000259" key="12">
    <source>
        <dbReference type="Pfam" id="PF13538"/>
    </source>
</evidence>
<sequence>MKNLLKNLVKNQTIRMIDFIFSQFISKTNNIIMLVAACTSFESNNGHLFLSIEYFQKNNFFSVNNKKIIKKILFILNTNQINWFFELSKHHAVSNGDITTPLVLFQKKIYLYKIWKSEKNILKYLYQKKIYFEFDLMTTCEILKKLFPSKEYNAQKTAVALSLINQIFFILGGPGTGKTTVIIKIIIALIKNTKKNIKIQLSAPTGKATTRLIEILNNHKIFDLYISSEEKKLFILPPVTIHQLLGISKTSDKIFFNKKNPLNIDILIIDEVSMIDIFMMHNIFSALQKNTKIIFIGDHNQLSPIGAGSILKKIYNYSHDGYSLETISYLKKITQYSNLFNKENKNNTFLISDKICILKKNYRFKTNSGIDILSNSINQNKKEIFIKLFNNLIKNVFFYETNCENQYEKMINKIIFYNKEYWDKIERKENIKEIIKRFKAHQTLCVIKDGPFGIKHINKTLENIMYKKNIIKKYFYINNQIWYLGKPIIITKNNKYLNLSNGDIGITNFDQQQKLQVCFLKDNNSTKCIPVDLLENYETAWCITVHKAQGSEFNQTTLILPNTDLKILNKEILYTAVTRSRKILSIFSNKKIFIKTAKKNKIF</sequence>
<keyword evidence="7 11" id="KW-0067">ATP-binding</keyword>
<feature type="domain" description="UvrD-like helicase C-terminal" evidence="12">
    <location>
        <begin position="540"/>
        <end position="583"/>
    </location>
</feature>
<keyword evidence="2 11" id="KW-0547">Nucleotide-binding</keyword>
<dbReference type="Proteomes" id="UP001163441">
    <property type="component" value="Chromosome"/>
</dbReference>
<dbReference type="CDD" id="cd18809">
    <property type="entry name" value="SF1_C_RecD"/>
    <property type="match status" value="1"/>
</dbReference>
<keyword evidence="6 11" id="KW-0269">Exonuclease</keyword>
<protein>
    <recommendedName>
        <fullName evidence="11">RecBCD enzyme subunit RecD</fullName>
        <ecNumber evidence="11">5.6.2.3</ecNumber>
    </recommendedName>
    <alternativeName>
        <fullName evidence="11">DNA 5'-3' helicase subunit RecD</fullName>
    </alternativeName>
    <alternativeName>
        <fullName evidence="11">Exonuclease V subunit RecD</fullName>
        <shortName evidence="11">ExoV subunit RecD</shortName>
    </alternativeName>
    <alternativeName>
        <fullName evidence="11">Helicase/nuclease RecBCD subunit RecD</fullName>
    </alternativeName>
</protein>
<evidence type="ECO:0000256" key="4">
    <source>
        <dbReference type="ARBA" id="ARBA00022801"/>
    </source>
</evidence>
<evidence type="ECO:0000313" key="15">
    <source>
        <dbReference type="Proteomes" id="UP001163441"/>
    </source>
</evidence>
<comment type="function">
    <text evidence="11">A helicase/nuclease that prepares dsDNA breaks (DSB) for recombinational DNA repair. Binds to DSBs and unwinds DNA via a highly rapid and processive ATP-dependent bidirectional helicase activity. Unwinds dsDNA until it encounters a Chi (crossover hotspot instigator) sequence from the 3' direction. Cuts ssDNA a few nucleotides 3' to the Chi site. The properties and activities of the enzyme are changed at Chi. The Chi-altered holoenzyme produces a long 3'-ssDNA overhang and facilitates RecA-binding to the ssDNA for homologous DNA recombination and repair. Holoenzyme degrades any linearized DNA that is unable to undergo homologous recombination. In the holoenzyme this subunit has ssDNA-dependent ATPase and 5'-3' helicase activity. When added to pre-assembled RecBC greatly stimulates nuclease activity and augments holoenzyme processivity. Negatively regulates the RecA-loading ability of RecBCD.</text>
</comment>
<comment type="subunit">
    <text evidence="11">Heterotrimer of RecB, RecC and RecD. All subunits contribute to DNA-binding.</text>
</comment>
<dbReference type="GO" id="GO:0000724">
    <property type="term" value="P:double-strand break repair via homologous recombination"/>
    <property type="evidence" value="ECO:0007669"/>
    <property type="project" value="UniProtKB-UniRule"/>
</dbReference>
<dbReference type="InterPro" id="IPR041851">
    <property type="entry name" value="RecD_N_sf"/>
</dbReference>
<evidence type="ECO:0000259" key="13">
    <source>
        <dbReference type="Pfam" id="PF21185"/>
    </source>
</evidence>
<dbReference type="InterPro" id="IPR027785">
    <property type="entry name" value="UvrD-like_helicase_C"/>
</dbReference>
<dbReference type="PANTHER" id="PTHR43788">
    <property type="entry name" value="DNA2/NAM7 HELICASE FAMILY MEMBER"/>
    <property type="match status" value="1"/>
</dbReference>
<dbReference type="HAMAP" id="MF_01487">
    <property type="entry name" value="RecD"/>
    <property type="match status" value="1"/>
</dbReference>
<evidence type="ECO:0000256" key="11">
    <source>
        <dbReference type="HAMAP-Rule" id="MF_01487"/>
    </source>
</evidence>
<dbReference type="SUPFAM" id="SSF52540">
    <property type="entry name" value="P-loop containing nucleoside triphosphate hydrolases"/>
    <property type="match status" value="1"/>
</dbReference>
<dbReference type="InterPro" id="IPR006344">
    <property type="entry name" value="RecD"/>
</dbReference>
<dbReference type="GO" id="GO:0017116">
    <property type="term" value="F:single-stranded DNA helicase activity"/>
    <property type="evidence" value="ECO:0007669"/>
    <property type="project" value="TreeGrafter"/>
</dbReference>
<gene>
    <name evidence="11 14" type="primary">recD</name>
    <name evidence="14" type="ORF">OWM53_02320</name>
</gene>
<dbReference type="GO" id="GO:0003677">
    <property type="term" value="F:DNA binding"/>
    <property type="evidence" value="ECO:0007669"/>
    <property type="project" value="UniProtKB-UniRule"/>
</dbReference>
<dbReference type="GO" id="GO:0043139">
    <property type="term" value="F:5'-3' DNA helicase activity"/>
    <property type="evidence" value="ECO:0007669"/>
    <property type="project" value="UniProtKB-UniRule"/>
</dbReference>
<evidence type="ECO:0000256" key="2">
    <source>
        <dbReference type="ARBA" id="ARBA00022741"/>
    </source>
</evidence>
<dbReference type="InterPro" id="IPR027417">
    <property type="entry name" value="P-loop_NTPase"/>
</dbReference>
<keyword evidence="5 11" id="KW-0347">Helicase</keyword>
<feature type="binding site" evidence="11">
    <location>
        <begin position="172"/>
        <end position="179"/>
    </location>
    <ligand>
        <name>ATP</name>
        <dbReference type="ChEBI" id="CHEBI:30616"/>
    </ligand>
</feature>
<keyword evidence="10 11" id="KW-0413">Isomerase</keyword>
<feature type="domain" description="RecBCD enzyme subunit RecD N-terminal" evidence="13">
    <location>
        <begin position="11"/>
        <end position="110"/>
    </location>
</feature>
<evidence type="ECO:0000256" key="6">
    <source>
        <dbReference type="ARBA" id="ARBA00022839"/>
    </source>
</evidence>
<comment type="catalytic activity">
    <reaction evidence="11">
        <text>ATP + H2O = ADP + phosphate + H(+)</text>
        <dbReference type="Rhea" id="RHEA:13065"/>
        <dbReference type="ChEBI" id="CHEBI:15377"/>
        <dbReference type="ChEBI" id="CHEBI:15378"/>
        <dbReference type="ChEBI" id="CHEBI:30616"/>
        <dbReference type="ChEBI" id="CHEBI:43474"/>
        <dbReference type="ChEBI" id="CHEBI:456216"/>
        <dbReference type="EC" id="5.6.2.3"/>
    </reaction>
</comment>
<keyword evidence="1 11" id="KW-0540">Nuclease</keyword>
<dbReference type="AlphaFoldDB" id="A0A4D6XNJ7"/>
<dbReference type="RefSeq" id="WP_158360732.1">
    <property type="nucleotide sequence ID" value="NZ_CP034897.1"/>
</dbReference>
<dbReference type="GO" id="GO:0005524">
    <property type="term" value="F:ATP binding"/>
    <property type="evidence" value="ECO:0007669"/>
    <property type="project" value="UniProtKB-UniRule"/>
</dbReference>
<dbReference type="EC" id="5.6.2.3" evidence="11"/>
<dbReference type="GO" id="GO:0008854">
    <property type="term" value="F:exodeoxyribonuclease V activity"/>
    <property type="evidence" value="ECO:0007669"/>
    <property type="project" value="InterPro"/>
</dbReference>
<evidence type="ECO:0000313" key="14">
    <source>
        <dbReference type="EMBL" id="WAI17658.1"/>
    </source>
</evidence>
<dbReference type="Gene3D" id="1.10.10.1020">
    <property type="entry name" value="RecBCD complex, subunit RecD, N-terminal domain"/>
    <property type="match status" value="1"/>
</dbReference>
<keyword evidence="4 11" id="KW-0378">Hydrolase</keyword>
<comment type="miscellaneous">
    <text evidence="11">In the RecBCD complex, RecB has a slow 3'-5' helicase, an exonuclease activity and loads RecA onto ssDNA, RecD has a fast 5'-3' helicase activity, while RecC stimulates the ATPase and processivity of the RecB helicase and contributes to recognition of the Chi site.</text>
</comment>
<evidence type="ECO:0000256" key="3">
    <source>
        <dbReference type="ARBA" id="ARBA00022763"/>
    </source>
</evidence>
<proteinExistence type="inferred from homology"/>
<reference evidence="14" key="1">
    <citation type="submission" date="2022-11" db="EMBL/GenBank/DDBJ databases">
        <title>The whole genome sequencing of pests is an important tool to study the evolution of the plant-insect interaction and insecticide resistance.</title>
        <authorList>
            <person name="Kananovich Y."/>
        </authorList>
    </citation>
    <scope>NUCLEOTIDE SEQUENCE</scope>
    <source>
        <strain evidence="14">BSU_Aph_2016</strain>
    </source>
</reference>
<evidence type="ECO:0000256" key="5">
    <source>
        <dbReference type="ARBA" id="ARBA00022806"/>
    </source>
</evidence>
<dbReference type="InterPro" id="IPR050534">
    <property type="entry name" value="Coronavir_polyprotein_1ab"/>
</dbReference>